<dbReference type="Proteomes" id="UP001501218">
    <property type="component" value="Unassembled WGS sequence"/>
</dbReference>
<keyword evidence="2" id="KW-1185">Reference proteome</keyword>
<dbReference type="SFLD" id="SFLDS00003">
    <property type="entry name" value="Haloacid_Dehalogenase"/>
    <property type="match status" value="1"/>
</dbReference>
<dbReference type="InterPro" id="IPR006439">
    <property type="entry name" value="HAD-SF_hydro_IA"/>
</dbReference>
<protein>
    <submittedName>
        <fullName evidence="1">HAD family hydrolase</fullName>
    </submittedName>
</protein>
<name>A0ABP5TU77_9PSEU</name>
<evidence type="ECO:0000313" key="2">
    <source>
        <dbReference type="Proteomes" id="UP001501218"/>
    </source>
</evidence>
<proteinExistence type="predicted"/>
<dbReference type="Gene3D" id="3.40.50.1000">
    <property type="entry name" value="HAD superfamily/HAD-like"/>
    <property type="match status" value="1"/>
</dbReference>
<reference evidence="2" key="1">
    <citation type="journal article" date="2019" name="Int. J. Syst. Evol. Microbiol.">
        <title>The Global Catalogue of Microorganisms (GCM) 10K type strain sequencing project: providing services to taxonomists for standard genome sequencing and annotation.</title>
        <authorList>
            <consortium name="The Broad Institute Genomics Platform"/>
            <consortium name="The Broad Institute Genome Sequencing Center for Infectious Disease"/>
            <person name="Wu L."/>
            <person name="Ma J."/>
        </authorList>
    </citation>
    <scope>NUCLEOTIDE SEQUENCE [LARGE SCALE GENOMIC DNA]</scope>
    <source>
        <strain evidence="2">JCM 16221</strain>
    </source>
</reference>
<dbReference type="InterPro" id="IPR044999">
    <property type="entry name" value="CbbY-like"/>
</dbReference>
<dbReference type="Pfam" id="PF00702">
    <property type="entry name" value="Hydrolase"/>
    <property type="match status" value="1"/>
</dbReference>
<comment type="caution">
    <text evidence="1">The sequence shown here is derived from an EMBL/GenBank/DDBJ whole genome shotgun (WGS) entry which is preliminary data.</text>
</comment>
<dbReference type="PANTHER" id="PTHR42896:SF2">
    <property type="entry name" value="CBBY-LIKE PROTEIN"/>
    <property type="match status" value="1"/>
</dbReference>
<keyword evidence="1" id="KW-0378">Hydrolase</keyword>
<dbReference type="PANTHER" id="PTHR42896">
    <property type="entry name" value="XYLULOSE-1,5-BISPHOSPHATE (XUBP) PHOSPHATASE"/>
    <property type="match status" value="1"/>
</dbReference>
<dbReference type="SUPFAM" id="SSF56784">
    <property type="entry name" value="HAD-like"/>
    <property type="match status" value="1"/>
</dbReference>
<sequence length="250" mass="26938">MVFDVDGTLVDSERHGHRVAFNEAFAEAGLPYRWSEREYGELLTIAGGARRLASYLRDRGHQDADRLAEDLHRRKTDIFTARCAEGAVPARPGVERLLRALRETGTTLAVATTGTRTWVEPLLDRVFGRDVFSAVVTGTEMTALKPEPDAYREVLRQLEIPAREAVAVEDSRNGLVSARAAGLVCLAVTNGYTRHHDLHEAALIADGFGAPGTAEVLAGPASALPHRAVTPCTFGFLLAAGRADAPPTTS</sequence>
<dbReference type="SFLD" id="SFLDG01129">
    <property type="entry name" value="C1.5:_HAD__Beta-PGM__Phosphata"/>
    <property type="match status" value="1"/>
</dbReference>
<dbReference type="EMBL" id="BAAARA010000022">
    <property type="protein sequence ID" value="GAA2361297.1"/>
    <property type="molecule type" value="Genomic_DNA"/>
</dbReference>
<accession>A0ABP5TU77</accession>
<dbReference type="GO" id="GO:0016787">
    <property type="term" value="F:hydrolase activity"/>
    <property type="evidence" value="ECO:0007669"/>
    <property type="project" value="UniProtKB-KW"/>
</dbReference>
<dbReference type="PRINTS" id="PR00413">
    <property type="entry name" value="HADHALOGNASE"/>
</dbReference>
<organism evidence="1 2">
    <name type="scientific">Saccharopolyspora halophila</name>
    <dbReference type="NCBI Taxonomy" id="405551"/>
    <lineage>
        <taxon>Bacteria</taxon>
        <taxon>Bacillati</taxon>
        <taxon>Actinomycetota</taxon>
        <taxon>Actinomycetes</taxon>
        <taxon>Pseudonocardiales</taxon>
        <taxon>Pseudonocardiaceae</taxon>
        <taxon>Saccharopolyspora</taxon>
    </lineage>
</organism>
<dbReference type="Gene3D" id="1.10.150.240">
    <property type="entry name" value="Putative phosphatase, domain 2"/>
    <property type="match status" value="1"/>
</dbReference>
<dbReference type="InterPro" id="IPR036412">
    <property type="entry name" value="HAD-like_sf"/>
</dbReference>
<evidence type="ECO:0000313" key="1">
    <source>
        <dbReference type="EMBL" id="GAA2361297.1"/>
    </source>
</evidence>
<dbReference type="NCBIfam" id="TIGR01509">
    <property type="entry name" value="HAD-SF-IA-v3"/>
    <property type="match status" value="1"/>
</dbReference>
<dbReference type="InterPro" id="IPR023198">
    <property type="entry name" value="PGP-like_dom2"/>
</dbReference>
<dbReference type="InterPro" id="IPR023214">
    <property type="entry name" value="HAD_sf"/>
</dbReference>
<gene>
    <name evidence="1" type="ORF">GCM10009854_45690</name>
</gene>